<organism evidence="1 2">
    <name type="scientific">Podospora fimiseda</name>
    <dbReference type="NCBI Taxonomy" id="252190"/>
    <lineage>
        <taxon>Eukaryota</taxon>
        <taxon>Fungi</taxon>
        <taxon>Dikarya</taxon>
        <taxon>Ascomycota</taxon>
        <taxon>Pezizomycotina</taxon>
        <taxon>Sordariomycetes</taxon>
        <taxon>Sordariomycetidae</taxon>
        <taxon>Sordariales</taxon>
        <taxon>Podosporaceae</taxon>
        <taxon>Podospora</taxon>
    </lineage>
</organism>
<reference evidence="1" key="2">
    <citation type="submission" date="2023-05" db="EMBL/GenBank/DDBJ databases">
        <authorList>
            <consortium name="Lawrence Berkeley National Laboratory"/>
            <person name="Steindorff A."/>
            <person name="Hensen N."/>
            <person name="Bonometti L."/>
            <person name="Westerberg I."/>
            <person name="Brannstrom I.O."/>
            <person name="Guillou S."/>
            <person name="Cros-Aarteil S."/>
            <person name="Calhoun S."/>
            <person name="Haridas S."/>
            <person name="Kuo A."/>
            <person name="Mondo S."/>
            <person name="Pangilinan J."/>
            <person name="Riley R."/>
            <person name="Labutti K."/>
            <person name="Andreopoulos B."/>
            <person name="Lipzen A."/>
            <person name="Chen C."/>
            <person name="Yanf M."/>
            <person name="Daum C."/>
            <person name="Ng V."/>
            <person name="Clum A."/>
            <person name="Ohm R."/>
            <person name="Martin F."/>
            <person name="Silar P."/>
            <person name="Natvig D."/>
            <person name="Lalanne C."/>
            <person name="Gautier V."/>
            <person name="Ament-Velasquez S.L."/>
            <person name="Kruys A."/>
            <person name="Hutchinson M.I."/>
            <person name="Powell A.J."/>
            <person name="Barry K."/>
            <person name="Miller A.N."/>
            <person name="Grigoriev I.V."/>
            <person name="Debuchy R."/>
            <person name="Gladieux P."/>
            <person name="Thoren M.H."/>
            <person name="Johannesson H."/>
        </authorList>
    </citation>
    <scope>NUCLEOTIDE SEQUENCE</scope>
    <source>
        <strain evidence="1">CBS 990.96</strain>
    </source>
</reference>
<proteinExistence type="predicted"/>
<gene>
    <name evidence="1" type="ORF">QBC38DRAFT_517343</name>
</gene>
<dbReference type="EMBL" id="MU865434">
    <property type="protein sequence ID" value="KAK4223234.1"/>
    <property type="molecule type" value="Genomic_DNA"/>
</dbReference>
<sequence length="285" mass="31203">MSGIAALVVSTAPVNERIHVYYNTDTKNLGLTMKNGDKDGEDPSKSFASSADDQKVIIPNPSQIGASHLLGMNLVVGIANQAACGATKNDVAIISPVYKPLGSTEAYNLVVSICSSDTAKEAWVYYLTGPDANSIKFHEYSLYDFSTEQRAGNDNILKGSSLAAYYNTDDEKRYVIHQGRNPQDLYEICIDDRSTTRIESTDNALKSTPLAVVFHEKTAYLYYLNSGNKIERIKNTGSEWGSPHSLDKEADSAHQLSAVWLDGIPHLFYVSPSGLSHIRDKKASK</sequence>
<comment type="caution">
    <text evidence="1">The sequence shown here is derived from an EMBL/GenBank/DDBJ whole genome shotgun (WGS) entry which is preliminary data.</text>
</comment>
<evidence type="ECO:0000313" key="2">
    <source>
        <dbReference type="Proteomes" id="UP001301958"/>
    </source>
</evidence>
<dbReference type="Gene3D" id="2.120.10.70">
    <property type="entry name" value="Fucose-specific lectin"/>
    <property type="match status" value="1"/>
</dbReference>
<keyword evidence="2" id="KW-1185">Reference proteome</keyword>
<reference evidence="1" key="1">
    <citation type="journal article" date="2023" name="Mol. Phylogenet. Evol.">
        <title>Genome-scale phylogeny and comparative genomics of the fungal order Sordariales.</title>
        <authorList>
            <person name="Hensen N."/>
            <person name="Bonometti L."/>
            <person name="Westerberg I."/>
            <person name="Brannstrom I.O."/>
            <person name="Guillou S."/>
            <person name="Cros-Aarteil S."/>
            <person name="Calhoun S."/>
            <person name="Haridas S."/>
            <person name="Kuo A."/>
            <person name="Mondo S."/>
            <person name="Pangilinan J."/>
            <person name="Riley R."/>
            <person name="LaButti K."/>
            <person name="Andreopoulos B."/>
            <person name="Lipzen A."/>
            <person name="Chen C."/>
            <person name="Yan M."/>
            <person name="Daum C."/>
            <person name="Ng V."/>
            <person name="Clum A."/>
            <person name="Steindorff A."/>
            <person name="Ohm R.A."/>
            <person name="Martin F."/>
            <person name="Silar P."/>
            <person name="Natvig D.O."/>
            <person name="Lalanne C."/>
            <person name="Gautier V."/>
            <person name="Ament-Velasquez S.L."/>
            <person name="Kruys A."/>
            <person name="Hutchinson M.I."/>
            <person name="Powell A.J."/>
            <person name="Barry K."/>
            <person name="Miller A.N."/>
            <person name="Grigoriev I.V."/>
            <person name="Debuchy R."/>
            <person name="Gladieux P."/>
            <person name="Hiltunen Thoren M."/>
            <person name="Johannesson H."/>
        </authorList>
    </citation>
    <scope>NUCLEOTIDE SEQUENCE</scope>
    <source>
        <strain evidence="1">CBS 990.96</strain>
    </source>
</reference>
<evidence type="ECO:0008006" key="3">
    <source>
        <dbReference type="Google" id="ProtNLM"/>
    </source>
</evidence>
<accession>A0AAN7GWK2</accession>
<name>A0AAN7GWK2_9PEZI</name>
<dbReference type="AlphaFoldDB" id="A0AAN7GWK2"/>
<protein>
    <recommendedName>
        <fullName evidence="3">Fucose-specific lectin</fullName>
    </recommendedName>
</protein>
<dbReference type="Proteomes" id="UP001301958">
    <property type="component" value="Unassembled WGS sequence"/>
</dbReference>
<evidence type="ECO:0000313" key="1">
    <source>
        <dbReference type="EMBL" id="KAK4223234.1"/>
    </source>
</evidence>
<dbReference type="SUPFAM" id="SSF89372">
    <property type="entry name" value="Fucose-specific lectin"/>
    <property type="match status" value="1"/>
</dbReference>